<evidence type="ECO:0000259" key="3">
    <source>
        <dbReference type="PROSITE" id="PS51253"/>
    </source>
</evidence>
<reference evidence="5" key="1">
    <citation type="submission" date="2025-08" db="UniProtKB">
        <authorList>
            <consortium name="RefSeq"/>
        </authorList>
    </citation>
    <scope>IDENTIFICATION</scope>
    <source>
        <tissue evidence="5">Whole Larva</tissue>
    </source>
</reference>
<proteinExistence type="predicted"/>
<dbReference type="RefSeq" id="XP_017778291.1">
    <property type="nucleotide sequence ID" value="XM_017922802.1"/>
</dbReference>
<organism evidence="4 5">
    <name type="scientific">Nicrophorus vespilloides</name>
    <name type="common">Boreal carrion beetle</name>
    <dbReference type="NCBI Taxonomy" id="110193"/>
    <lineage>
        <taxon>Eukaryota</taxon>
        <taxon>Metazoa</taxon>
        <taxon>Ecdysozoa</taxon>
        <taxon>Arthropoda</taxon>
        <taxon>Hexapoda</taxon>
        <taxon>Insecta</taxon>
        <taxon>Pterygota</taxon>
        <taxon>Neoptera</taxon>
        <taxon>Endopterygota</taxon>
        <taxon>Coleoptera</taxon>
        <taxon>Polyphaga</taxon>
        <taxon>Staphyliniformia</taxon>
        <taxon>Silphidae</taxon>
        <taxon>Nicrophorinae</taxon>
        <taxon>Nicrophorus</taxon>
    </lineage>
</organism>
<dbReference type="InterPro" id="IPR006600">
    <property type="entry name" value="HTH_CenpB_DNA-bd_dom"/>
</dbReference>
<feature type="domain" description="HTH CENPB-type" evidence="3">
    <location>
        <begin position="71"/>
        <end position="151"/>
    </location>
</feature>
<dbReference type="PROSITE" id="PS51253">
    <property type="entry name" value="HTH_CENPB"/>
    <property type="match status" value="1"/>
</dbReference>
<keyword evidence="4" id="KW-1185">Reference proteome</keyword>
<accession>A0ABM1MUP1</accession>
<dbReference type="SUPFAM" id="SSF46689">
    <property type="entry name" value="Homeodomain-like"/>
    <property type="match status" value="2"/>
</dbReference>
<gene>
    <name evidence="5" type="primary">LOC108563956</name>
</gene>
<protein>
    <submittedName>
        <fullName evidence="5">Uncharacterized protein LOC108563956</fullName>
    </submittedName>
</protein>
<dbReference type="InterPro" id="IPR050863">
    <property type="entry name" value="CenT-Element_Derived"/>
</dbReference>
<comment type="subcellular location">
    <subcellularLocation>
        <location evidence="1">Nucleus</location>
    </subcellularLocation>
</comment>
<dbReference type="SMART" id="SM00674">
    <property type="entry name" value="CENPB"/>
    <property type="match status" value="1"/>
</dbReference>
<dbReference type="InterPro" id="IPR009057">
    <property type="entry name" value="Homeodomain-like_sf"/>
</dbReference>
<keyword evidence="2" id="KW-0238">DNA-binding</keyword>
<name>A0ABM1MUP1_NICVS</name>
<dbReference type="GeneID" id="108563956"/>
<sequence length="483" mass="55401">MEPKKDSVNKVKRKTVRTTIEVKKVIISEHERGVRVSDLALQFGMPKSTVCTILKNKVAIKEADVAKGVKVLTKQRPKMLEQVEKLLLIWINEKQLAGDRVSEGMICEKARQLSDDLLKKDPATSADTEVFKASKGWFQKFKRRSGISRETAASANKEVAENYVEDFSDYAWKKLWPDFADDRNIQNIKTEPSDVIDDVVVGKSCHLNVEKADVFRKDLSTEELEQIQREQLKMEVQETSSEVDDEREDVPSSFIYEMCEKWCQVQSFVERYHPDKEVANSLINLFSDSVVSHFRGILNDRQIHSDRVLVNQWSNMSELESSDDNTLTKKRENPRKTVIHQVQMDTQTKSPAVQSRCLEISTTEENYDKTDCDDEANILGKSWAMEFKRLNPDQQLFAKKAINDIFFEARQGNLDRYSVRINEMNASHSATVSAEDTKEQSYSNELSGAWQAYLCNVGKGRTDKRNLAEDPNGVFVKEEPVDY</sequence>
<evidence type="ECO:0000256" key="2">
    <source>
        <dbReference type="ARBA" id="ARBA00023125"/>
    </source>
</evidence>
<dbReference type="Proteomes" id="UP000695000">
    <property type="component" value="Unplaced"/>
</dbReference>
<dbReference type="Gene3D" id="1.10.10.60">
    <property type="entry name" value="Homeodomain-like"/>
    <property type="match status" value="2"/>
</dbReference>
<evidence type="ECO:0000256" key="1">
    <source>
        <dbReference type="ARBA" id="ARBA00004123"/>
    </source>
</evidence>
<dbReference type="Pfam" id="PF03221">
    <property type="entry name" value="HTH_Tnp_Tc5"/>
    <property type="match status" value="1"/>
</dbReference>
<dbReference type="PANTHER" id="PTHR19303:SF27">
    <property type="entry name" value="HTH CENPB-TYPE DOMAIN-CONTAINING PROTEIN"/>
    <property type="match status" value="1"/>
</dbReference>
<dbReference type="PANTHER" id="PTHR19303">
    <property type="entry name" value="TRANSPOSON"/>
    <property type="match status" value="1"/>
</dbReference>
<evidence type="ECO:0000313" key="4">
    <source>
        <dbReference type="Proteomes" id="UP000695000"/>
    </source>
</evidence>
<evidence type="ECO:0000313" key="5">
    <source>
        <dbReference type="RefSeq" id="XP_017778291.1"/>
    </source>
</evidence>